<gene>
    <name evidence="6" type="primary">rlmD</name>
    <name evidence="6" type="ORF">GIY09_10700</name>
</gene>
<feature type="binding site" evidence="4">
    <location>
        <position position="288"/>
    </location>
    <ligand>
        <name>S-adenosyl-L-methionine</name>
        <dbReference type="ChEBI" id="CHEBI:59789"/>
    </ligand>
</feature>
<dbReference type="GO" id="GO:0070041">
    <property type="term" value="F:rRNA (uridine-C5-)-methyltransferase activity"/>
    <property type="evidence" value="ECO:0007669"/>
    <property type="project" value="TreeGrafter"/>
</dbReference>
<dbReference type="PROSITE" id="PS51687">
    <property type="entry name" value="SAM_MT_RNA_M5U"/>
    <property type="match status" value="1"/>
</dbReference>
<dbReference type="RefSeq" id="WP_153863999.1">
    <property type="nucleotide sequence ID" value="NZ_WJQS01000011.1"/>
</dbReference>
<dbReference type="EC" id="2.1.1.190" evidence="6"/>
<comment type="caution">
    <text evidence="6">The sequence shown here is derived from an EMBL/GenBank/DDBJ whole genome shotgun (WGS) entry which is preliminary data.</text>
</comment>
<feature type="binding site" evidence="4">
    <location>
        <position position="386"/>
    </location>
    <ligand>
        <name>S-adenosyl-L-methionine</name>
        <dbReference type="ChEBI" id="CHEBI:59789"/>
    </ligand>
</feature>
<protein>
    <submittedName>
        <fullName evidence="6">23S rRNA (Uracil(1939)-C(5))-methyltransferase RlmD</fullName>
        <ecNumber evidence="6">2.1.1.190</ecNumber>
    </submittedName>
</protein>
<sequence>MKEMRTFKKNEELQGTVVDLTSQGAGVVKIDDFPFFVEGVIPGEEIIFNITKAGKKFGYGRLQKILVESPDRVEITDAIGRQIGTMTLQHMSYPAQLNYKQSVVKQAFQRIGHFVDADVKPTLGMENPWEYRNKAQIPVRSVRGQLETGFFRRNSHDLVPVENFYIQHAEIDQAIITIRDILREEGVRPYDERTNRGVVRHIVVKRGHYTGEMMILLVINQKRLEKQEYIVEKIKAALPNVVSIVQNINTKQTNVILGPENKILWGKDYIEDKMLDMTFRISPNSFYQVNTPQAEVLYQTAIDAAGLTGKETVLDAYCGIGTLSLSLAKHAKHVYAMEIVAEAIEMAEQNAKLNALDNVIFEAGKAEEWLPRWNDLGVQFDVVVVDPPRKGLDEHFVTAVINQEPEKIVYVSCNPATCARDCQLFSEAGYKLQFVQPVDLFGQTPHVEVVALLTK</sequence>
<keyword evidence="2 4" id="KW-0808">Transferase</keyword>
<dbReference type="InterPro" id="IPR010280">
    <property type="entry name" value="U5_MeTrfase_fam"/>
</dbReference>
<keyword evidence="1 4" id="KW-0489">Methyltransferase</keyword>
<dbReference type="EMBL" id="WJQS01000011">
    <property type="protein sequence ID" value="MRI86313.1"/>
    <property type="molecule type" value="Genomic_DNA"/>
</dbReference>
<keyword evidence="7" id="KW-1185">Reference proteome</keyword>
<keyword evidence="3 4" id="KW-0949">S-adenosyl-L-methionine</keyword>
<accession>A0A6I2H117</accession>
<feature type="active site" description="Nucleophile" evidence="4">
    <location>
        <position position="413"/>
    </location>
</feature>
<evidence type="ECO:0000256" key="2">
    <source>
        <dbReference type="ARBA" id="ARBA00022679"/>
    </source>
</evidence>
<dbReference type="PANTHER" id="PTHR11061">
    <property type="entry name" value="RNA M5U METHYLTRANSFERASE"/>
    <property type="match status" value="1"/>
</dbReference>
<proteinExistence type="inferred from homology"/>
<dbReference type="PROSITE" id="PS01230">
    <property type="entry name" value="TRMA_1"/>
    <property type="match status" value="1"/>
</dbReference>
<dbReference type="Gene3D" id="2.40.50.140">
    <property type="entry name" value="Nucleic acid-binding proteins"/>
    <property type="match status" value="1"/>
</dbReference>
<dbReference type="Pfam" id="PF05958">
    <property type="entry name" value="tRNA_U5-meth_tr"/>
    <property type="match status" value="1"/>
</dbReference>
<name>A0A6I2H117_9LACT</name>
<dbReference type="InterPro" id="IPR030390">
    <property type="entry name" value="MeTrfase_TrmA_AS"/>
</dbReference>
<dbReference type="AlphaFoldDB" id="A0A6I2H117"/>
<dbReference type="FunFam" id="3.40.50.150:FF:000009">
    <property type="entry name" value="23S rRNA (Uracil(1939)-C(5))-methyltransferase RlmD"/>
    <property type="match status" value="1"/>
</dbReference>
<dbReference type="SUPFAM" id="SSF50249">
    <property type="entry name" value="Nucleic acid-binding proteins"/>
    <property type="match status" value="1"/>
</dbReference>
<comment type="similarity">
    <text evidence="4">Belongs to the class I-like SAM-binding methyltransferase superfamily. RNA M5U methyltransferase family.</text>
</comment>
<dbReference type="InterPro" id="IPR029063">
    <property type="entry name" value="SAM-dependent_MTases_sf"/>
</dbReference>
<dbReference type="InterPro" id="IPR012340">
    <property type="entry name" value="NA-bd_OB-fold"/>
</dbReference>
<dbReference type="CDD" id="cd02440">
    <property type="entry name" value="AdoMet_MTases"/>
    <property type="match status" value="1"/>
</dbReference>
<evidence type="ECO:0000256" key="5">
    <source>
        <dbReference type="PROSITE-ProRule" id="PRU10015"/>
    </source>
</evidence>
<feature type="active site" evidence="5">
    <location>
        <position position="413"/>
    </location>
</feature>
<dbReference type="Proteomes" id="UP000430975">
    <property type="component" value="Unassembled WGS sequence"/>
</dbReference>
<dbReference type="SUPFAM" id="SSF53335">
    <property type="entry name" value="S-adenosyl-L-methionine-dependent methyltransferases"/>
    <property type="match status" value="1"/>
</dbReference>
<evidence type="ECO:0000313" key="7">
    <source>
        <dbReference type="Proteomes" id="UP000430975"/>
    </source>
</evidence>
<evidence type="ECO:0000256" key="4">
    <source>
        <dbReference type="PROSITE-ProRule" id="PRU01024"/>
    </source>
</evidence>
<reference evidence="6 7" key="1">
    <citation type="submission" date="2019-11" db="EMBL/GenBank/DDBJ databases">
        <title>Characterisation of Fundicoccus ignavus gen. nov. sp. nov., a novel genus of the family Aerococcaceae isolated from bulk tank milk.</title>
        <authorList>
            <person name="Siebert A."/>
            <person name="Huptas C."/>
            <person name="Wenning M."/>
            <person name="Scherer S."/>
            <person name="Doll E.V."/>
        </authorList>
    </citation>
    <scope>NUCLEOTIDE SEQUENCE [LARGE SCALE GENOMIC DNA]</scope>
    <source>
        <strain evidence="6 7">WS4759</strain>
    </source>
</reference>
<feature type="binding site" evidence="4">
    <location>
        <position position="317"/>
    </location>
    <ligand>
        <name>S-adenosyl-L-methionine</name>
        <dbReference type="ChEBI" id="CHEBI:59789"/>
    </ligand>
</feature>
<dbReference type="FunFam" id="2.40.50.1070:FF:000003">
    <property type="entry name" value="23S rRNA (Uracil-5-)-methyltransferase RumA"/>
    <property type="match status" value="1"/>
</dbReference>
<evidence type="ECO:0000256" key="3">
    <source>
        <dbReference type="ARBA" id="ARBA00022691"/>
    </source>
</evidence>
<dbReference type="NCBIfam" id="TIGR00479">
    <property type="entry name" value="rumA"/>
    <property type="match status" value="1"/>
</dbReference>
<dbReference type="PANTHER" id="PTHR11061:SF30">
    <property type="entry name" value="TRNA (URACIL(54)-C(5))-METHYLTRANSFERASE"/>
    <property type="match status" value="1"/>
</dbReference>
<evidence type="ECO:0000256" key="1">
    <source>
        <dbReference type="ARBA" id="ARBA00022603"/>
    </source>
</evidence>
<dbReference type="Gene3D" id="3.40.50.150">
    <property type="entry name" value="Vaccinia Virus protein VP39"/>
    <property type="match status" value="1"/>
</dbReference>
<organism evidence="6 7">
    <name type="scientific">Fundicoccus ignavus</name>
    <dbReference type="NCBI Taxonomy" id="2664442"/>
    <lineage>
        <taxon>Bacteria</taxon>
        <taxon>Bacillati</taxon>
        <taxon>Bacillota</taxon>
        <taxon>Bacilli</taxon>
        <taxon>Lactobacillales</taxon>
        <taxon>Aerococcaceae</taxon>
        <taxon>Fundicoccus</taxon>
    </lineage>
</organism>
<feature type="binding site" evidence="4">
    <location>
        <position position="338"/>
    </location>
    <ligand>
        <name>S-adenosyl-L-methionine</name>
        <dbReference type="ChEBI" id="CHEBI:59789"/>
    </ligand>
</feature>
<dbReference type="GO" id="GO:0070475">
    <property type="term" value="P:rRNA base methylation"/>
    <property type="evidence" value="ECO:0007669"/>
    <property type="project" value="TreeGrafter"/>
</dbReference>
<evidence type="ECO:0000313" key="6">
    <source>
        <dbReference type="EMBL" id="MRI86313.1"/>
    </source>
</evidence>
<dbReference type="Gene3D" id="2.40.50.1070">
    <property type="match status" value="1"/>
</dbReference>